<reference evidence="3 4" key="1">
    <citation type="submission" date="2017-11" db="EMBL/GenBank/DDBJ databases">
        <title>Genomic Encyclopedia of Archaeal and Bacterial Type Strains, Phase II (KMG-II): From Individual Species to Whole Genera.</title>
        <authorList>
            <person name="Goeker M."/>
        </authorList>
    </citation>
    <scope>NUCLEOTIDE SEQUENCE [LARGE SCALE GENOMIC DNA]</scope>
    <source>
        <strain evidence="3 4">DSM 28175</strain>
    </source>
</reference>
<dbReference type="OrthoDB" id="9814383at2"/>
<evidence type="ECO:0000259" key="2">
    <source>
        <dbReference type="Pfam" id="PF01433"/>
    </source>
</evidence>
<organism evidence="3 4">
    <name type="scientific">Mucilaginibacter auburnensis</name>
    <dbReference type="NCBI Taxonomy" id="1457233"/>
    <lineage>
        <taxon>Bacteria</taxon>
        <taxon>Pseudomonadati</taxon>
        <taxon>Bacteroidota</taxon>
        <taxon>Sphingobacteriia</taxon>
        <taxon>Sphingobacteriales</taxon>
        <taxon>Sphingobacteriaceae</taxon>
        <taxon>Mucilaginibacter</taxon>
    </lineage>
</organism>
<dbReference type="GO" id="GO:0008237">
    <property type="term" value="F:metallopeptidase activity"/>
    <property type="evidence" value="ECO:0007669"/>
    <property type="project" value="InterPro"/>
</dbReference>
<evidence type="ECO:0000313" key="3">
    <source>
        <dbReference type="EMBL" id="PJJ84817.1"/>
    </source>
</evidence>
<evidence type="ECO:0000313" key="4">
    <source>
        <dbReference type="Proteomes" id="UP000242687"/>
    </source>
</evidence>
<dbReference type="Proteomes" id="UP000242687">
    <property type="component" value="Unassembled WGS sequence"/>
</dbReference>
<dbReference type="GO" id="GO:0008270">
    <property type="term" value="F:zinc ion binding"/>
    <property type="evidence" value="ECO:0007669"/>
    <property type="project" value="InterPro"/>
</dbReference>
<gene>
    <name evidence="3" type="ORF">CLV57_1839</name>
</gene>
<evidence type="ECO:0000256" key="1">
    <source>
        <dbReference type="SAM" id="SignalP"/>
    </source>
</evidence>
<name>A0A2H9VVH7_9SPHI</name>
<feature type="domain" description="Peptidase M1 membrane alanine aminopeptidase" evidence="2">
    <location>
        <begin position="368"/>
        <end position="524"/>
    </location>
</feature>
<protein>
    <recommendedName>
        <fullName evidence="2">Peptidase M1 membrane alanine aminopeptidase domain-containing protein</fullName>
    </recommendedName>
</protein>
<dbReference type="Pfam" id="PF01433">
    <property type="entry name" value="Peptidase_M1"/>
    <property type="match status" value="1"/>
</dbReference>
<dbReference type="AlphaFoldDB" id="A0A2H9VVH7"/>
<dbReference type="EMBL" id="PGFJ01000001">
    <property type="protein sequence ID" value="PJJ84817.1"/>
    <property type="molecule type" value="Genomic_DNA"/>
</dbReference>
<dbReference type="Gene3D" id="1.10.390.10">
    <property type="entry name" value="Neutral Protease Domain 2"/>
    <property type="match status" value="1"/>
</dbReference>
<keyword evidence="1" id="KW-0732">Signal</keyword>
<keyword evidence="4" id="KW-1185">Reference proteome</keyword>
<proteinExistence type="predicted"/>
<comment type="caution">
    <text evidence="3">The sequence shown here is derived from an EMBL/GenBank/DDBJ whole genome shotgun (WGS) entry which is preliminary data.</text>
</comment>
<accession>A0A2H9VVH7</accession>
<dbReference type="RefSeq" id="WP_100340994.1">
    <property type="nucleotide sequence ID" value="NZ_PGFJ01000001.1"/>
</dbReference>
<dbReference type="InterPro" id="IPR027268">
    <property type="entry name" value="Peptidase_M4/M1_CTD_sf"/>
</dbReference>
<dbReference type="CDD" id="cd09604">
    <property type="entry name" value="M1_APN_like"/>
    <property type="match status" value="1"/>
</dbReference>
<dbReference type="SUPFAM" id="SSF55486">
    <property type="entry name" value="Metalloproteases ('zincins'), catalytic domain"/>
    <property type="match status" value="1"/>
</dbReference>
<feature type="signal peptide" evidence="1">
    <location>
        <begin position="1"/>
        <end position="20"/>
    </location>
</feature>
<dbReference type="InterPro" id="IPR014782">
    <property type="entry name" value="Peptidase_M1_dom"/>
</dbReference>
<sequence length="619" mass="70116">MKKYLFLPALACSFFMGAKAQKLTIPERIAPSYTNGTRTTDGKPGKNWWQNRARYEINVNVAPPNKLVSGTEHIVYFNNSPHRLDSLNMKLIVNVHRAGRRNAAPNIAQGVTVDQLKINGTPAVWDNAAATTTNYMLPLPKALMPKDSVAMDITWHFEIADGKDRDGAIDPTTYFLAYFYPRVAVFDDYQGWDKQPHTGSLEFYNDFNDYTLNVTAPKNFVVWATGTHTNPDQVLQPEYAKRFKASLISDSTIRIVTPEDLASKNITAQNATNTWTFTSKNISDVTAAISDHYNWDAGSVELDSKTHRRVSAQAAYDNSAQSFARSVQFSRYSLKWFSDNWPGIPYPFEKSVAVHGYADMEYPMMMNDSKQTDATFAQLVQDHEQAHTYMPFYMGINESRYAFMDEGWATTFEYLIGISEKGQKAADEFYKAFRVNGWTRGKHDQENPIITPSPEVTFSPGSNAYGKPSLSYLALKDYLGDALFKKALHYYMNNWNGKHPIPWDYFNAMKAGSGKNLDWFFYNWFYTPSYIDLTLLSVTKTGSDAKIEINNKGGFAIPFDVNVTYTDGSTETFHQTPAVWEKDQKNISLKLKASKELKEVKLDGGIFVDANAIDNTWKN</sequence>
<feature type="chain" id="PRO_5014167895" description="Peptidase M1 membrane alanine aminopeptidase domain-containing protein" evidence="1">
    <location>
        <begin position="21"/>
        <end position="619"/>
    </location>
</feature>